<proteinExistence type="predicted"/>
<keyword evidence="2" id="KW-1185">Reference proteome</keyword>
<gene>
    <name evidence="1" type="ORF">ANANG_G00135340</name>
</gene>
<dbReference type="AlphaFoldDB" id="A0A9D3MBR6"/>
<dbReference type="Proteomes" id="UP001044222">
    <property type="component" value="Chromosome 7"/>
</dbReference>
<evidence type="ECO:0000313" key="1">
    <source>
        <dbReference type="EMBL" id="KAG5845107.1"/>
    </source>
</evidence>
<reference evidence="1" key="1">
    <citation type="submission" date="2021-01" db="EMBL/GenBank/DDBJ databases">
        <title>A chromosome-scale assembly of European eel, Anguilla anguilla.</title>
        <authorList>
            <person name="Henkel C."/>
            <person name="Jong-Raadsen S.A."/>
            <person name="Dufour S."/>
            <person name="Weltzien F.-A."/>
            <person name="Palstra A.P."/>
            <person name="Pelster B."/>
            <person name="Spaink H.P."/>
            <person name="Van Den Thillart G.E."/>
            <person name="Jansen H."/>
            <person name="Zahm M."/>
            <person name="Klopp C."/>
            <person name="Cedric C."/>
            <person name="Louis A."/>
            <person name="Berthelot C."/>
            <person name="Parey E."/>
            <person name="Roest Crollius H."/>
            <person name="Montfort J."/>
            <person name="Robinson-Rechavi M."/>
            <person name="Bucao C."/>
            <person name="Bouchez O."/>
            <person name="Gislard M."/>
            <person name="Lluch J."/>
            <person name="Milhes M."/>
            <person name="Lampietro C."/>
            <person name="Lopez Roques C."/>
            <person name="Donnadieu C."/>
            <person name="Braasch I."/>
            <person name="Desvignes T."/>
            <person name="Postlethwait J."/>
            <person name="Bobe J."/>
            <person name="Guiguen Y."/>
            <person name="Dirks R."/>
        </authorList>
    </citation>
    <scope>NUCLEOTIDE SEQUENCE</scope>
    <source>
        <strain evidence="1">Tag_6206</strain>
        <tissue evidence="1">Liver</tissue>
    </source>
</reference>
<organism evidence="1 2">
    <name type="scientific">Anguilla anguilla</name>
    <name type="common">European freshwater eel</name>
    <name type="synonym">Muraena anguilla</name>
    <dbReference type="NCBI Taxonomy" id="7936"/>
    <lineage>
        <taxon>Eukaryota</taxon>
        <taxon>Metazoa</taxon>
        <taxon>Chordata</taxon>
        <taxon>Craniata</taxon>
        <taxon>Vertebrata</taxon>
        <taxon>Euteleostomi</taxon>
        <taxon>Actinopterygii</taxon>
        <taxon>Neopterygii</taxon>
        <taxon>Teleostei</taxon>
        <taxon>Anguilliformes</taxon>
        <taxon>Anguillidae</taxon>
        <taxon>Anguilla</taxon>
    </lineage>
</organism>
<protein>
    <submittedName>
        <fullName evidence="1">Uncharacterized protein</fullName>
    </submittedName>
</protein>
<comment type="caution">
    <text evidence="1">The sequence shown here is derived from an EMBL/GenBank/DDBJ whole genome shotgun (WGS) entry which is preliminary data.</text>
</comment>
<name>A0A9D3MBR6_ANGAN</name>
<dbReference type="EMBL" id="JAFIRN010000007">
    <property type="protein sequence ID" value="KAG5845107.1"/>
    <property type="molecule type" value="Genomic_DNA"/>
</dbReference>
<accession>A0A9D3MBR6</accession>
<sequence>MEFFGCITCRSGAQTPECVLPTPAAQNLHPDSHRGDLQTHSRSGCSPRKIWGRPLILPKKGLCTAKVNEDRQYHQCLSG</sequence>
<evidence type="ECO:0000313" key="2">
    <source>
        <dbReference type="Proteomes" id="UP001044222"/>
    </source>
</evidence>